<sequence length="321" mass="36989">MNYRERFFNAMDQKHVDRVPVGFWHHFFDENWTGINNINSHIAYYNELPLDFIKIMCDGYFEYPFSTKIETASDWKRLKPLGKDSEYVRGQVERAKIINDHFIAERACLYNVFVPFTVIRHSLGDEPVMAHLKEDPEAVKEGMKVVAEDTFTLIRALMEEAKCDGLYLPLQGGEYDRFTPEEYEAIVRPFDKMIYDLANEYSDYNMSHLCAWAGLKNRLSLWKDVPVKAVNWAVFIEELSLAEGREFFGGKTCVGGFDNRPQGILNTGTEAEIKDYTKKLIDDFGTTRGLILGADCTIPATISPDHIRWVIEAAEEYGSRD</sequence>
<gene>
    <name evidence="2" type="ORF">IAB26_14860</name>
</gene>
<name>A0A9D0ZYB8_9FIRM</name>
<protein>
    <recommendedName>
        <fullName evidence="1">Uroporphyrinogen decarboxylase (URO-D) domain-containing protein</fullName>
    </recommendedName>
</protein>
<comment type="caution">
    <text evidence="2">The sequence shown here is derived from an EMBL/GenBank/DDBJ whole genome shotgun (WGS) entry which is preliminary data.</text>
</comment>
<evidence type="ECO:0000313" key="3">
    <source>
        <dbReference type="Proteomes" id="UP000886886"/>
    </source>
</evidence>
<dbReference type="PANTHER" id="PTHR47099:SF1">
    <property type="entry name" value="METHYLCOBAMIDE:COM METHYLTRANSFERASE MTBA"/>
    <property type="match status" value="1"/>
</dbReference>
<dbReference type="EMBL" id="DVFT01000220">
    <property type="protein sequence ID" value="HIQ97827.1"/>
    <property type="molecule type" value="Genomic_DNA"/>
</dbReference>
<dbReference type="SUPFAM" id="SSF51726">
    <property type="entry name" value="UROD/MetE-like"/>
    <property type="match status" value="1"/>
</dbReference>
<reference evidence="2" key="1">
    <citation type="submission" date="2020-10" db="EMBL/GenBank/DDBJ databases">
        <authorList>
            <person name="Gilroy R."/>
        </authorList>
    </citation>
    <scope>NUCLEOTIDE SEQUENCE</scope>
    <source>
        <strain evidence="2">ChiSjej3B21-11622</strain>
    </source>
</reference>
<evidence type="ECO:0000313" key="2">
    <source>
        <dbReference type="EMBL" id="HIQ97827.1"/>
    </source>
</evidence>
<dbReference type="InterPro" id="IPR038071">
    <property type="entry name" value="UROD/MetE-like_sf"/>
</dbReference>
<proteinExistence type="predicted"/>
<evidence type="ECO:0000259" key="1">
    <source>
        <dbReference type="Pfam" id="PF01208"/>
    </source>
</evidence>
<dbReference type="InterPro" id="IPR052024">
    <property type="entry name" value="Methanogen_methyltrans"/>
</dbReference>
<dbReference type="GO" id="GO:0006779">
    <property type="term" value="P:porphyrin-containing compound biosynthetic process"/>
    <property type="evidence" value="ECO:0007669"/>
    <property type="project" value="InterPro"/>
</dbReference>
<dbReference type="InterPro" id="IPR000257">
    <property type="entry name" value="Uroporphyrinogen_deCOase"/>
</dbReference>
<dbReference type="Proteomes" id="UP000886886">
    <property type="component" value="Unassembled WGS sequence"/>
</dbReference>
<reference evidence="2" key="2">
    <citation type="journal article" date="2021" name="PeerJ">
        <title>Extensive microbial diversity within the chicken gut microbiome revealed by metagenomics and culture.</title>
        <authorList>
            <person name="Gilroy R."/>
            <person name="Ravi A."/>
            <person name="Getino M."/>
            <person name="Pursley I."/>
            <person name="Horton D.L."/>
            <person name="Alikhan N.F."/>
            <person name="Baker D."/>
            <person name="Gharbi K."/>
            <person name="Hall N."/>
            <person name="Watson M."/>
            <person name="Adriaenssens E.M."/>
            <person name="Foster-Nyarko E."/>
            <person name="Jarju S."/>
            <person name="Secka A."/>
            <person name="Antonio M."/>
            <person name="Oren A."/>
            <person name="Chaudhuri R.R."/>
            <person name="La Ragione R."/>
            <person name="Hildebrand F."/>
            <person name="Pallen M.J."/>
        </authorList>
    </citation>
    <scope>NUCLEOTIDE SEQUENCE</scope>
    <source>
        <strain evidence="2">ChiSjej3B21-11622</strain>
    </source>
</reference>
<feature type="domain" description="Uroporphyrinogen decarboxylase (URO-D)" evidence="1">
    <location>
        <begin position="67"/>
        <end position="317"/>
    </location>
</feature>
<dbReference type="GO" id="GO:0004853">
    <property type="term" value="F:uroporphyrinogen decarboxylase activity"/>
    <property type="evidence" value="ECO:0007669"/>
    <property type="project" value="InterPro"/>
</dbReference>
<dbReference type="Pfam" id="PF01208">
    <property type="entry name" value="URO-D"/>
    <property type="match status" value="1"/>
</dbReference>
<organism evidence="2 3">
    <name type="scientific">Candidatus Limivivens merdigallinarum</name>
    <dbReference type="NCBI Taxonomy" id="2840859"/>
    <lineage>
        <taxon>Bacteria</taxon>
        <taxon>Bacillati</taxon>
        <taxon>Bacillota</taxon>
        <taxon>Clostridia</taxon>
        <taxon>Lachnospirales</taxon>
        <taxon>Lachnospiraceae</taxon>
        <taxon>Lachnospiraceae incertae sedis</taxon>
        <taxon>Candidatus Limivivens</taxon>
    </lineage>
</organism>
<dbReference type="Gene3D" id="3.20.20.210">
    <property type="match status" value="1"/>
</dbReference>
<dbReference type="PANTHER" id="PTHR47099">
    <property type="entry name" value="METHYLCOBAMIDE:COM METHYLTRANSFERASE MTBA"/>
    <property type="match status" value="1"/>
</dbReference>
<accession>A0A9D0ZYB8</accession>
<dbReference type="AlphaFoldDB" id="A0A9D0ZYB8"/>